<gene>
    <name evidence="2" type="ORF">FSB_LOCUS53529</name>
</gene>
<keyword evidence="1" id="KW-1133">Transmembrane helix</keyword>
<keyword evidence="1" id="KW-0812">Transmembrane</keyword>
<organism evidence="2">
    <name type="scientific">Fagus sylvatica</name>
    <name type="common">Beechnut</name>
    <dbReference type="NCBI Taxonomy" id="28930"/>
    <lineage>
        <taxon>Eukaryota</taxon>
        <taxon>Viridiplantae</taxon>
        <taxon>Streptophyta</taxon>
        <taxon>Embryophyta</taxon>
        <taxon>Tracheophyta</taxon>
        <taxon>Spermatophyta</taxon>
        <taxon>Magnoliopsida</taxon>
        <taxon>eudicotyledons</taxon>
        <taxon>Gunneridae</taxon>
        <taxon>Pentapetalae</taxon>
        <taxon>rosids</taxon>
        <taxon>fabids</taxon>
        <taxon>Fagales</taxon>
        <taxon>Fagaceae</taxon>
        <taxon>Fagus</taxon>
    </lineage>
</organism>
<evidence type="ECO:0000313" key="2">
    <source>
        <dbReference type="EMBL" id="SPD25647.1"/>
    </source>
</evidence>
<sequence length="69" mass="7436">MMAQGVVRRELVAARFWWRHKGFAVGFGRRIASQPSMKGNGGFYDGFCLCGVLEGMIALAVASAVAQIS</sequence>
<accession>A0A2N9IIW8</accession>
<proteinExistence type="predicted"/>
<keyword evidence="1" id="KW-0472">Membrane</keyword>
<protein>
    <submittedName>
        <fullName evidence="2">Uncharacterized protein</fullName>
    </submittedName>
</protein>
<reference evidence="2" key="1">
    <citation type="submission" date="2018-02" db="EMBL/GenBank/DDBJ databases">
        <authorList>
            <person name="Cohen D.B."/>
            <person name="Kent A.D."/>
        </authorList>
    </citation>
    <scope>NUCLEOTIDE SEQUENCE</scope>
</reference>
<dbReference type="EMBL" id="OIVN01006126">
    <property type="protein sequence ID" value="SPD25647.1"/>
    <property type="molecule type" value="Genomic_DNA"/>
</dbReference>
<evidence type="ECO:0000256" key="1">
    <source>
        <dbReference type="SAM" id="Phobius"/>
    </source>
</evidence>
<name>A0A2N9IIW8_FAGSY</name>
<dbReference type="AlphaFoldDB" id="A0A2N9IIW8"/>
<feature type="transmembrane region" description="Helical" evidence="1">
    <location>
        <begin position="43"/>
        <end position="66"/>
    </location>
</feature>